<keyword evidence="1" id="KW-1003">Cell membrane</keyword>
<dbReference type="STRING" id="48256.CLHUN_16020"/>
<comment type="caution">
    <text evidence="3">The sequence shown here is derived from an EMBL/GenBank/DDBJ whole genome shotgun (WGS) entry which is preliminary data.</text>
</comment>
<protein>
    <recommendedName>
        <fullName evidence="5">Small basic protein</fullName>
    </recommendedName>
</protein>
<organism evidence="3 4">
    <name type="scientific">Ruminiclostridium hungatei</name>
    <name type="common">Clostridium hungatei</name>
    <dbReference type="NCBI Taxonomy" id="48256"/>
    <lineage>
        <taxon>Bacteria</taxon>
        <taxon>Bacillati</taxon>
        <taxon>Bacillota</taxon>
        <taxon>Clostridia</taxon>
        <taxon>Eubacteriales</taxon>
        <taxon>Oscillospiraceae</taxon>
        <taxon>Ruminiclostridium</taxon>
    </lineage>
</organism>
<dbReference type="Proteomes" id="UP000191554">
    <property type="component" value="Unassembled WGS sequence"/>
</dbReference>
<keyword evidence="4" id="KW-1185">Reference proteome</keyword>
<dbReference type="GO" id="GO:0005886">
    <property type="term" value="C:plasma membrane"/>
    <property type="evidence" value="ECO:0007669"/>
    <property type="project" value="UniProtKB-SubCell"/>
</dbReference>
<dbReference type="InterPro" id="IPR009709">
    <property type="entry name" value="DUF1290"/>
</dbReference>
<dbReference type="OrthoDB" id="9812056at2"/>
<name>A0A1V4SL37_RUMHU</name>
<keyword evidence="1 2" id="KW-0812">Transmembrane</keyword>
<dbReference type="Pfam" id="PF06947">
    <property type="entry name" value="DUF1290"/>
    <property type="match status" value="1"/>
</dbReference>
<dbReference type="EMBL" id="MZGX01000008">
    <property type="protein sequence ID" value="OPX44608.1"/>
    <property type="molecule type" value="Genomic_DNA"/>
</dbReference>
<accession>A0A1V4SL37</accession>
<comment type="similarity">
    <text evidence="1">Belongs to the sbp family.</text>
</comment>
<dbReference type="PIRSF" id="PIRSF018579">
    <property type="entry name" value="Sbp"/>
    <property type="match status" value="1"/>
</dbReference>
<feature type="transmembrane region" description="Helical" evidence="2">
    <location>
        <begin position="56"/>
        <end position="74"/>
    </location>
</feature>
<dbReference type="AlphaFoldDB" id="A0A1V4SL37"/>
<sequence>MIPILGLILGILVGLFIPITIPSEYFTYVAVAILAALDSVFGGIVATINKKFEMRIFLSGFFGNALLAAGLAYIGDKLGIQIYLAAIFAFGNRLFLNFALIRRYLLNKFIKKDNIVKEDF</sequence>
<evidence type="ECO:0000256" key="1">
    <source>
        <dbReference type="PIRNR" id="PIRNR018579"/>
    </source>
</evidence>
<dbReference type="RefSeq" id="WP_080064046.1">
    <property type="nucleotide sequence ID" value="NZ_MZGX01000008.1"/>
</dbReference>
<gene>
    <name evidence="3" type="ORF">CLHUN_16020</name>
</gene>
<keyword evidence="2" id="KW-1133">Transmembrane helix</keyword>
<proteinExistence type="inferred from homology"/>
<evidence type="ECO:0008006" key="5">
    <source>
        <dbReference type="Google" id="ProtNLM"/>
    </source>
</evidence>
<evidence type="ECO:0000256" key="2">
    <source>
        <dbReference type="SAM" id="Phobius"/>
    </source>
</evidence>
<feature type="transmembrane region" description="Helical" evidence="2">
    <location>
        <begin position="80"/>
        <end position="101"/>
    </location>
</feature>
<evidence type="ECO:0000313" key="3">
    <source>
        <dbReference type="EMBL" id="OPX44608.1"/>
    </source>
</evidence>
<feature type="transmembrane region" description="Helical" evidence="2">
    <location>
        <begin position="26"/>
        <end position="49"/>
    </location>
</feature>
<reference evidence="3 4" key="1">
    <citation type="submission" date="2017-03" db="EMBL/GenBank/DDBJ databases">
        <title>Genome sequence of Clostridium hungatei DSM 14427.</title>
        <authorList>
            <person name="Poehlein A."/>
            <person name="Daniel R."/>
        </authorList>
    </citation>
    <scope>NUCLEOTIDE SEQUENCE [LARGE SCALE GENOMIC DNA]</scope>
    <source>
        <strain evidence="3 4">DSM 14427</strain>
    </source>
</reference>
<evidence type="ECO:0000313" key="4">
    <source>
        <dbReference type="Proteomes" id="UP000191554"/>
    </source>
</evidence>
<comment type="subcellular location">
    <subcellularLocation>
        <location evidence="1">Cell membrane</location>
        <topology evidence="1">Multi-pass membrane protein</topology>
    </subcellularLocation>
</comment>
<keyword evidence="1 2" id="KW-0472">Membrane</keyword>